<organism evidence="1 2">
    <name type="scientific">Pseudomonas karstica</name>
    <dbReference type="NCBI Taxonomy" id="1055468"/>
    <lineage>
        <taxon>Bacteria</taxon>
        <taxon>Pseudomonadati</taxon>
        <taxon>Pseudomonadota</taxon>
        <taxon>Gammaproteobacteria</taxon>
        <taxon>Pseudomonadales</taxon>
        <taxon>Pseudomonadaceae</taxon>
        <taxon>Pseudomonas</taxon>
    </lineage>
</organism>
<dbReference type="PIRSF" id="PIRSF001439">
    <property type="entry name" value="CryM"/>
    <property type="match status" value="1"/>
</dbReference>
<dbReference type="Proteomes" id="UP000431485">
    <property type="component" value="Unassembled WGS sequence"/>
</dbReference>
<dbReference type="GO" id="GO:0005737">
    <property type="term" value="C:cytoplasm"/>
    <property type="evidence" value="ECO:0007669"/>
    <property type="project" value="TreeGrafter"/>
</dbReference>
<dbReference type="SUPFAM" id="SSF51735">
    <property type="entry name" value="NAD(P)-binding Rossmann-fold domains"/>
    <property type="match status" value="1"/>
</dbReference>
<dbReference type="InterPro" id="IPR014334">
    <property type="entry name" value="Ectoine_EutC"/>
</dbReference>
<accession>A0A7X2UZX7</accession>
<protein>
    <submittedName>
        <fullName evidence="1">Cyclodeaminase</fullName>
    </submittedName>
</protein>
<dbReference type="EMBL" id="WLYI01000025">
    <property type="protein sequence ID" value="MTD20983.1"/>
    <property type="molecule type" value="Genomic_DNA"/>
</dbReference>
<dbReference type="NCBIfam" id="TIGR02992">
    <property type="entry name" value="ectoine_eutC"/>
    <property type="match status" value="1"/>
</dbReference>
<dbReference type="InterPro" id="IPR036291">
    <property type="entry name" value="NAD(P)-bd_dom_sf"/>
</dbReference>
<proteinExistence type="predicted"/>
<dbReference type="NCBIfam" id="NF006141">
    <property type="entry name" value="PRK08291.1"/>
    <property type="match status" value="1"/>
</dbReference>
<reference evidence="1 2" key="1">
    <citation type="submission" date="2019-11" db="EMBL/GenBank/DDBJ databases">
        <title>Pseudmonas karstica sp. nov. and Pseudomonas spelaei sp. nov. from caves.</title>
        <authorList>
            <person name="Zeman M."/>
        </authorList>
    </citation>
    <scope>NUCLEOTIDE SEQUENCE [LARGE SCALE GENOMIC DNA]</scope>
    <source>
        <strain evidence="1 2">CCM 7891</strain>
    </source>
</reference>
<evidence type="ECO:0000313" key="2">
    <source>
        <dbReference type="Proteomes" id="UP000431485"/>
    </source>
</evidence>
<dbReference type="InterPro" id="IPR003462">
    <property type="entry name" value="ODC_Mu_crystall"/>
</dbReference>
<name>A0A7X2UZX7_9PSED</name>
<dbReference type="Pfam" id="PF02423">
    <property type="entry name" value="OCD_Mu_crystall"/>
    <property type="match status" value="1"/>
</dbReference>
<dbReference type="Gene3D" id="3.40.50.720">
    <property type="entry name" value="NAD(P)-binding Rossmann-like Domain"/>
    <property type="match status" value="1"/>
</dbReference>
<comment type="caution">
    <text evidence="1">The sequence shown here is derived from an EMBL/GenBank/DDBJ whole genome shotgun (WGS) entry which is preliminary data.</text>
</comment>
<sequence length="352" mass="37697">MSQVTLLSEADLRACVDLDLPSIEAIEQAFVLLATAAVAMPPILRLDIPEHNGEVDVKTAYLPGLERFAIKVSPGFFDNPKLGLPSLNGMMMLLSARTGLLEALLLDNGYLTAVRTAAAGAVAARLLSRVDSRRVALIGAGEQAALQLQALRLVRPIEQVRVWARDSAKAQDFCAELVRSSGLAVVACASIEEALADVDIAITCTPSREPLIQAHHLHPGLHITAMGSDAEHKNEIAPQALAKVDRYVADRLSQTRILGELHHALAAGVQVDESRLAELGQVLAGQRPGRTDAAQITLCDLTGTGAQDTAMANLAFERARSNVRVRPTRVCSFPADSLHSCVIYQRTCACLR</sequence>
<gene>
    <name evidence="1" type="ORF">GIR22_17815</name>
</gene>
<dbReference type="Gene3D" id="3.30.1780.10">
    <property type="entry name" value="ornithine cyclodeaminase, domain 1"/>
    <property type="match status" value="1"/>
</dbReference>
<dbReference type="PANTHER" id="PTHR13812">
    <property type="entry name" value="KETIMINE REDUCTASE MU-CRYSTALLIN"/>
    <property type="match status" value="1"/>
</dbReference>
<dbReference type="AlphaFoldDB" id="A0A7X2UZX7"/>
<keyword evidence="2" id="KW-1185">Reference proteome</keyword>
<evidence type="ECO:0000313" key="1">
    <source>
        <dbReference type="EMBL" id="MTD20983.1"/>
    </source>
</evidence>
<dbReference type="OrthoDB" id="9809203at2"/>
<dbReference type="PANTHER" id="PTHR13812:SF19">
    <property type="entry name" value="KETIMINE REDUCTASE MU-CRYSTALLIN"/>
    <property type="match status" value="1"/>
</dbReference>
<dbReference type="InterPro" id="IPR023401">
    <property type="entry name" value="ODC_N"/>
</dbReference>